<dbReference type="RefSeq" id="WP_149789751.1">
    <property type="nucleotide sequence ID" value="NZ_FNIO01000014.1"/>
</dbReference>
<comment type="cofactor">
    <cofactor evidence="1">
        <name>FAD</name>
        <dbReference type="ChEBI" id="CHEBI:57692"/>
    </cofactor>
</comment>
<dbReference type="Pfam" id="PF02913">
    <property type="entry name" value="FAD-oxidase_C"/>
    <property type="match status" value="1"/>
</dbReference>
<evidence type="ECO:0000313" key="7">
    <source>
        <dbReference type="Proteomes" id="UP000324252"/>
    </source>
</evidence>
<dbReference type="InterPro" id="IPR016164">
    <property type="entry name" value="FAD-linked_Oxase-like_C"/>
</dbReference>
<feature type="domain" description="FAD-binding PCMH-type" evidence="5">
    <location>
        <begin position="31"/>
        <end position="209"/>
    </location>
</feature>
<dbReference type="Gene3D" id="3.30.70.2190">
    <property type="match status" value="1"/>
</dbReference>
<dbReference type="PANTHER" id="PTHR43716">
    <property type="entry name" value="D-2-HYDROXYGLUTARATE DEHYDROGENASE, MITOCHONDRIAL"/>
    <property type="match status" value="1"/>
</dbReference>
<keyword evidence="7" id="KW-1185">Reference proteome</keyword>
<dbReference type="Gene3D" id="3.30.70.2740">
    <property type="match status" value="1"/>
</dbReference>
<dbReference type="EMBL" id="FQZZ01000014">
    <property type="protein sequence ID" value="SHK94501.1"/>
    <property type="molecule type" value="Genomic_DNA"/>
</dbReference>
<dbReference type="GO" id="GO:0071949">
    <property type="term" value="F:FAD binding"/>
    <property type="evidence" value="ECO:0007669"/>
    <property type="project" value="InterPro"/>
</dbReference>
<evidence type="ECO:0000313" key="6">
    <source>
        <dbReference type="EMBL" id="SHK94501.1"/>
    </source>
</evidence>
<name>A0A1H0NVN8_9RHOB</name>
<keyword evidence="4" id="KW-0274">FAD</keyword>
<organism evidence="6 7">
    <name type="scientific">Lutimaribacter pacificus</name>
    <dbReference type="NCBI Taxonomy" id="391948"/>
    <lineage>
        <taxon>Bacteria</taxon>
        <taxon>Pseudomonadati</taxon>
        <taxon>Pseudomonadota</taxon>
        <taxon>Alphaproteobacteria</taxon>
        <taxon>Rhodobacterales</taxon>
        <taxon>Roseobacteraceae</taxon>
        <taxon>Lutimaribacter</taxon>
    </lineage>
</organism>
<dbReference type="PROSITE" id="PS51387">
    <property type="entry name" value="FAD_PCMH"/>
    <property type="match status" value="1"/>
</dbReference>
<dbReference type="InterPro" id="IPR006094">
    <property type="entry name" value="Oxid_FAD_bind_N"/>
</dbReference>
<dbReference type="Gene3D" id="1.10.45.10">
    <property type="entry name" value="Vanillyl-alcohol Oxidase, Chain A, domain 4"/>
    <property type="match status" value="1"/>
</dbReference>
<dbReference type="Gene3D" id="3.30.465.10">
    <property type="match status" value="1"/>
</dbReference>
<dbReference type="InterPro" id="IPR051264">
    <property type="entry name" value="FAD-oxidored/transferase_4"/>
</dbReference>
<dbReference type="InterPro" id="IPR004113">
    <property type="entry name" value="FAD-bd_oxidored_4_C"/>
</dbReference>
<sequence length="470" mass="49809">MIEQLQAIVGAANVLTGADRARWAKEWTGYFPSDPIAVVRPGSIAEVAAIVLLANDTGTPVVPVSGNTGLAGGAQANGAIALSLDRMNRIRDVRADARIAIVEAGVVLSDLHKAVEDRGLIFPLTFGARGSAMIGGVLSTNAGGSNVLRYGNTRDLVLGVEAVLPNGEVANLMSELHKDNSGYNLKHLLIGAEGTLGIITGAVLKLMPKPRAYATAMVAVPGLDQALELLNRLQEATGGAVEAFEYMPRNYVEAHLRLSPDNRPPFDAMHDINIMVEVGATAPRDSEPGPDGRVPVVAHLEQTLADMFEKGLLLDAVVAQNEAQRQAMWQRREAAAEIVLGAGRPVSNNDIAVPLDKVAEFLDRMGTRLAALDPGAEPILVAHLGDGNVHYAVWLSREDAPLKDAVTEAVEDEVLRLGGSFSAEHGIGQWKLSSMARRKDKVALAAMRAIKRALDPNGIMNPGKVLPPAN</sequence>
<evidence type="ECO:0000256" key="2">
    <source>
        <dbReference type="ARBA" id="ARBA00008000"/>
    </source>
</evidence>
<proteinExistence type="inferred from homology"/>
<gene>
    <name evidence="6" type="ORF">SAMN05444142_11410</name>
</gene>
<dbReference type="Proteomes" id="UP000324252">
    <property type="component" value="Unassembled WGS sequence"/>
</dbReference>
<dbReference type="PANTHER" id="PTHR43716:SF2">
    <property type="entry name" value="BLL6224 PROTEIN"/>
    <property type="match status" value="1"/>
</dbReference>
<dbReference type="FunFam" id="1.10.45.10:FF:000001">
    <property type="entry name" value="D-lactate dehydrogenase mitochondrial"/>
    <property type="match status" value="1"/>
</dbReference>
<dbReference type="InterPro" id="IPR016167">
    <property type="entry name" value="FAD-bd_PCMH_sub1"/>
</dbReference>
<dbReference type="InterPro" id="IPR016171">
    <property type="entry name" value="Vanillyl_alc_oxidase_C-sub2"/>
</dbReference>
<comment type="similarity">
    <text evidence="2">Belongs to the FAD-binding oxidoreductase/transferase type 4 family.</text>
</comment>
<dbReference type="OrthoDB" id="9811557at2"/>
<protein>
    <submittedName>
        <fullName evidence="6">FAD/FMN-containing dehydrogenase</fullName>
    </submittedName>
</protein>
<evidence type="ECO:0000259" key="5">
    <source>
        <dbReference type="PROSITE" id="PS51387"/>
    </source>
</evidence>
<dbReference type="SUPFAM" id="SSF55103">
    <property type="entry name" value="FAD-linked oxidases, C-terminal domain"/>
    <property type="match status" value="1"/>
</dbReference>
<dbReference type="GO" id="GO:0003824">
    <property type="term" value="F:catalytic activity"/>
    <property type="evidence" value="ECO:0007669"/>
    <property type="project" value="InterPro"/>
</dbReference>
<dbReference type="InterPro" id="IPR016166">
    <property type="entry name" value="FAD-bd_PCMH"/>
</dbReference>
<dbReference type="Pfam" id="PF01565">
    <property type="entry name" value="FAD_binding_4"/>
    <property type="match status" value="1"/>
</dbReference>
<evidence type="ECO:0000256" key="4">
    <source>
        <dbReference type="ARBA" id="ARBA00022827"/>
    </source>
</evidence>
<dbReference type="AlphaFoldDB" id="A0A1H0NVN8"/>
<dbReference type="InterPro" id="IPR036318">
    <property type="entry name" value="FAD-bd_PCMH-like_sf"/>
</dbReference>
<reference evidence="6 7" key="1">
    <citation type="submission" date="2016-11" db="EMBL/GenBank/DDBJ databases">
        <authorList>
            <person name="Varghese N."/>
            <person name="Submissions S."/>
        </authorList>
    </citation>
    <scope>NUCLEOTIDE SEQUENCE [LARGE SCALE GENOMIC DNA]</scope>
    <source>
        <strain evidence="6 7">DSM 29620</strain>
    </source>
</reference>
<dbReference type="GO" id="GO:0022904">
    <property type="term" value="P:respiratory electron transport chain"/>
    <property type="evidence" value="ECO:0007669"/>
    <property type="project" value="TreeGrafter"/>
</dbReference>
<evidence type="ECO:0000256" key="3">
    <source>
        <dbReference type="ARBA" id="ARBA00022630"/>
    </source>
</evidence>
<dbReference type="SUPFAM" id="SSF56176">
    <property type="entry name" value="FAD-binding/transporter-associated domain-like"/>
    <property type="match status" value="1"/>
</dbReference>
<accession>A0A1H0NVN8</accession>
<dbReference type="Gene3D" id="3.30.43.10">
    <property type="entry name" value="Uridine Diphospho-n-acetylenolpyruvylglucosamine Reductase, domain 2"/>
    <property type="match status" value="1"/>
</dbReference>
<dbReference type="InterPro" id="IPR016169">
    <property type="entry name" value="FAD-bd_PCMH_sub2"/>
</dbReference>
<keyword evidence="3" id="KW-0285">Flavoprotein</keyword>
<evidence type="ECO:0000256" key="1">
    <source>
        <dbReference type="ARBA" id="ARBA00001974"/>
    </source>
</evidence>